<evidence type="ECO:0000313" key="3">
    <source>
        <dbReference type="Proteomes" id="UP001292094"/>
    </source>
</evidence>
<gene>
    <name evidence="2" type="ORF">Pmani_016834</name>
</gene>
<dbReference type="Proteomes" id="UP001292094">
    <property type="component" value="Unassembled WGS sequence"/>
</dbReference>
<feature type="compositionally biased region" description="Low complexity" evidence="1">
    <location>
        <begin position="69"/>
        <end position="80"/>
    </location>
</feature>
<comment type="caution">
    <text evidence="2">The sequence shown here is derived from an EMBL/GenBank/DDBJ whole genome shotgun (WGS) entry which is preliminary data.</text>
</comment>
<accession>A0AAE1U6C4</accession>
<organism evidence="2 3">
    <name type="scientific">Petrolisthes manimaculis</name>
    <dbReference type="NCBI Taxonomy" id="1843537"/>
    <lineage>
        <taxon>Eukaryota</taxon>
        <taxon>Metazoa</taxon>
        <taxon>Ecdysozoa</taxon>
        <taxon>Arthropoda</taxon>
        <taxon>Crustacea</taxon>
        <taxon>Multicrustacea</taxon>
        <taxon>Malacostraca</taxon>
        <taxon>Eumalacostraca</taxon>
        <taxon>Eucarida</taxon>
        <taxon>Decapoda</taxon>
        <taxon>Pleocyemata</taxon>
        <taxon>Anomura</taxon>
        <taxon>Galatheoidea</taxon>
        <taxon>Porcellanidae</taxon>
        <taxon>Petrolisthes</taxon>
    </lineage>
</organism>
<keyword evidence="3" id="KW-1185">Reference proteome</keyword>
<sequence>MEFSLEHIEPSLQMGSADISALCDTYLHDPTSTHTTFHTPFHNNNNNNFSNRFHKISSPEEWGEEEVSEWSSEVVSEAKT</sequence>
<evidence type="ECO:0000256" key="1">
    <source>
        <dbReference type="SAM" id="MobiDB-lite"/>
    </source>
</evidence>
<reference evidence="2" key="1">
    <citation type="submission" date="2023-11" db="EMBL/GenBank/DDBJ databases">
        <title>Genome assemblies of two species of porcelain crab, Petrolisthes cinctipes and Petrolisthes manimaculis (Anomura: Porcellanidae).</title>
        <authorList>
            <person name="Angst P."/>
        </authorList>
    </citation>
    <scope>NUCLEOTIDE SEQUENCE</scope>
    <source>
        <strain evidence="2">PB745_02</strain>
        <tissue evidence="2">Gill</tissue>
    </source>
</reference>
<evidence type="ECO:0000313" key="2">
    <source>
        <dbReference type="EMBL" id="KAK4311702.1"/>
    </source>
</evidence>
<feature type="region of interest" description="Disordered" evidence="1">
    <location>
        <begin position="60"/>
        <end position="80"/>
    </location>
</feature>
<name>A0AAE1U6C4_9EUCA</name>
<dbReference type="AlphaFoldDB" id="A0AAE1U6C4"/>
<dbReference type="EMBL" id="JAWZYT010001491">
    <property type="protein sequence ID" value="KAK4311702.1"/>
    <property type="molecule type" value="Genomic_DNA"/>
</dbReference>
<protein>
    <submittedName>
        <fullName evidence="2">Uncharacterized protein</fullName>
    </submittedName>
</protein>
<proteinExistence type="predicted"/>